<reference evidence="9 10" key="1">
    <citation type="submission" date="2024-05" db="EMBL/GenBank/DDBJ databases">
        <authorList>
            <person name="Wallberg A."/>
        </authorList>
    </citation>
    <scope>NUCLEOTIDE SEQUENCE [LARGE SCALE GENOMIC DNA]</scope>
</reference>
<feature type="transmembrane region" description="Helical" evidence="8">
    <location>
        <begin position="149"/>
        <end position="168"/>
    </location>
</feature>
<evidence type="ECO:0000256" key="4">
    <source>
        <dbReference type="ARBA" id="ARBA00022692"/>
    </source>
</evidence>
<evidence type="ECO:0000256" key="6">
    <source>
        <dbReference type="ARBA" id="ARBA00022989"/>
    </source>
</evidence>
<sequence length="259" mass="29144">FPGLWMSCLTVLAICIHTLINSLRESLENPPPVIAASFVLAPIILALATPMATQGGAALVSLLNMDILSLVVLWPPFTMTLSVASVYGVQKVRKDLTFMLESSICWLWTPFWAFFIPAIILGVVVWNVVLADDGLVLGVWPELWRTVLIWGLRGLVILPLILTALYVVQSQLAYGIKDKIVSSLQFSREWGDWGPQDPIEHHNWRRWREDESRPITSLKRRLANRPLTYTHSTLSSESGSTLTRLRNKYQRNGNANTLI</sequence>
<evidence type="ECO:0000313" key="10">
    <source>
        <dbReference type="Proteomes" id="UP001497623"/>
    </source>
</evidence>
<feature type="transmembrane region" description="Helical" evidence="8">
    <location>
        <begin position="67"/>
        <end position="89"/>
    </location>
</feature>
<evidence type="ECO:0000256" key="3">
    <source>
        <dbReference type="ARBA" id="ARBA00022448"/>
    </source>
</evidence>
<dbReference type="Pfam" id="PF00209">
    <property type="entry name" value="SNF"/>
    <property type="match status" value="1"/>
</dbReference>
<evidence type="ECO:0000313" key="9">
    <source>
        <dbReference type="EMBL" id="CAL4205852.1"/>
    </source>
</evidence>
<dbReference type="GO" id="GO:0015293">
    <property type="term" value="F:symporter activity"/>
    <property type="evidence" value="ECO:0007669"/>
    <property type="project" value="UniProtKB-KW"/>
</dbReference>
<dbReference type="GO" id="GO:0005886">
    <property type="term" value="C:plasma membrane"/>
    <property type="evidence" value="ECO:0007669"/>
    <property type="project" value="TreeGrafter"/>
</dbReference>
<feature type="transmembrane region" description="Helical" evidence="8">
    <location>
        <begin position="33"/>
        <end position="52"/>
    </location>
</feature>
<dbReference type="InterPro" id="IPR037272">
    <property type="entry name" value="SNS_sf"/>
</dbReference>
<keyword evidence="3" id="KW-0813">Transport</keyword>
<comment type="similarity">
    <text evidence="2">Belongs to the sodium:neurotransmitter symporter (SNF) (TC 2.A.22) family.</text>
</comment>
<keyword evidence="4 8" id="KW-0812">Transmembrane</keyword>
<organism evidence="9 10">
    <name type="scientific">Meganyctiphanes norvegica</name>
    <name type="common">Northern krill</name>
    <name type="synonym">Thysanopoda norvegica</name>
    <dbReference type="NCBI Taxonomy" id="48144"/>
    <lineage>
        <taxon>Eukaryota</taxon>
        <taxon>Metazoa</taxon>
        <taxon>Ecdysozoa</taxon>
        <taxon>Arthropoda</taxon>
        <taxon>Crustacea</taxon>
        <taxon>Multicrustacea</taxon>
        <taxon>Malacostraca</taxon>
        <taxon>Eumalacostraca</taxon>
        <taxon>Eucarida</taxon>
        <taxon>Euphausiacea</taxon>
        <taxon>Euphausiidae</taxon>
        <taxon>Meganyctiphanes</taxon>
    </lineage>
</organism>
<evidence type="ECO:0000256" key="1">
    <source>
        <dbReference type="ARBA" id="ARBA00004141"/>
    </source>
</evidence>
<comment type="subcellular location">
    <subcellularLocation>
        <location evidence="1">Membrane</location>
        <topology evidence="1">Multi-pass membrane protein</topology>
    </subcellularLocation>
</comment>
<proteinExistence type="inferred from homology"/>
<dbReference type="PROSITE" id="PS50267">
    <property type="entry name" value="NA_NEUROTRAN_SYMP_3"/>
    <property type="match status" value="1"/>
</dbReference>
<evidence type="ECO:0000256" key="8">
    <source>
        <dbReference type="SAM" id="Phobius"/>
    </source>
</evidence>
<dbReference type="Proteomes" id="UP001497623">
    <property type="component" value="Unassembled WGS sequence"/>
</dbReference>
<keyword evidence="6 8" id="KW-1133">Transmembrane helix</keyword>
<comment type="caution">
    <text evidence="9">The sequence shown here is derived from an EMBL/GenBank/DDBJ whole genome shotgun (WGS) entry which is preliminary data.</text>
</comment>
<keyword evidence="7 8" id="KW-0472">Membrane</keyword>
<keyword evidence="10" id="KW-1185">Reference proteome</keyword>
<feature type="transmembrane region" description="Helical" evidence="8">
    <location>
        <begin position="110"/>
        <end position="129"/>
    </location>
</feature>
<dbReference type="GO" id="GO:0006865">
    <property type="term" value="P:amino acid transport"/>
    <property type="evidence" value="ECO:0007669"/>
    <property type="project" value="TreeGrafter"/>
</dbReference>
<dbReference type="PANTHER" id="PTHR11616">
    <property type="entry name" value="SODIUM/CHLORIDE DEPENDENT TRANSPORTER"/>
    <property type="match status" value="1"/>
</dbReference>
<name>A0AAV2SKZ2_MEGNR</name>
<feature type="non-terminal residue" evidence="9">
    <location>
        <position position="1"/>
    </location>
</feature>
<dbReference type="PANTHER" id="PTHR11616:SF240">
    <property type="entry name" value="BLOATED TUBULES, ISOFORM B-RELATED"/>
    <property type="match status" value="1"/>
</dbReference>
<gene>
    <name evidence="9" type="ORF">MNOR_LOCUS37958</name>
</gene>
<accession>A0AAV2SKZ2</accession>
<dbReference type="InterPro" id="IPR000175">
    <property type="entry name" value="Na/ntran_symport"/>
</dbReference>
<dbReference type="GO" id="GO:0035725">
    <property type="term" value="P:sodium ion transmembrane transport"/>
    <property type="evidence" value="ECO:0007669"/>
    <property type="project" value="TreeGrafter"/>
</dbReference>
<evidence type="ECO:0000256" key="7">
    <source>
        <dbReference type="ARBA" id="ARBA00023136"/>
    </source>
</evidence>
<evidence type="ECO:0000256" key="2">
    <source>
        <dbReference type="ARBA" id="ARBA00006459"/>
    </source>
</evidence>
<evidence type="ECO:0000256" key="5">
    <source>
        <dbReference type="ARBA" id="ARBA00022847"/>
    </source>
</evidence>
<feature type="non-terminal residue" evidence="9">
    <location>
        <position position="259"/>
    </location>
</feature>
<dbReference type="EMBL" id="CAXKWB010081331">
    <property type="protein sequence ID" value="CAL4205852.1"/>
    <property type="molecule type" value="Genomic_DNA"/>
</dbReference>
<protein>
    <submittedName>
        <fullName evidence="9">Uncharacterized protein</fullName>
    </submittedName>
</protein>
<keyword evidence="5" id="KW-0769">Symport</keyword>
<dbReference type="SUPFAM" id="SSF161070">
    <property type="entry name" value="SNF-like"/>
    <property type="match status" value="1"/>
</dbReference>
<dbReference type="AlphaFoldDB" id="A0AAV2SKZ2"/>